<evidence type="ECO:0000256" key="1">
    <source>
        <dbReference type="ARBA" id="ARBA00004477"/>
    </source>
</evidence>
<evidence type="ECO:0000256" key="7">
    <source>
        <dbReference type="ARBA" id="ARBA00023136"/>
    </source>
</evidence>
<dbReference type="GO" id="GO:0006506">
    <property type="term" value="P:GPI anchor biosynthetic process"/>
    <property type="evidence" value="ECO:0007669"/>
    <property type="project" value="UniProtKB-UniPathway"/>
</dbReference>
<evidence type="ECO:0000256" key="5">
    <source>
        <dbReference type="ARBA" id="ARBA00022824"/>
    </source>
</evidence>
<evidence type="ECO:0000256" key="2">
    <source>
        <dbReference type="ARBA" id="ARBA00004687"/>
    </source>
</evidence>
<reference evidence="10 11" key="1">
    <citation type="journal article" date="2020" name="BMC Genomics">
        <title>Correction to: Identification and distribution of gene clusters required for synthesis of sphingolipid metabolism inhibitors in diverse species of the filamentous fungus Fusarium.</title>
        <authorList>
            <person name="Kim H.S."/>
            <person name="Lohmar J.M."/>
            <person name="Busman M."/>
            <person name="Brown D.W."/>
            <person name="Naumann T.A."/>
            <person name="Divon H.H."/>
            <person name="Lysoe E."/>
            <person name="Uhlig S."/>
            <person name="Proctor R.H."/>
        </authorList>
    </citation>
    <scope>NUCLEOTIDE SEQUENCE [LARGE SCALE GENOMIC DNA]</scope>
    <source>
        <strain evidence="10 11">NRRL 25214</strain>
    </source>
</reference>
<gene>
    <name evidence="10" type="ORF">FANTH_12282</name>
</gene>
<evidence type="ECO:0000313" key="11">
    <source>
        <dbReference type="Proteomes" id="UP000573603"/>
    </source>
</evidence>
<dbReference type="UniPathway" id="UPA00196"/>
<evidence type="ECO:0000256" key="6">
    <source>
        <dbReference type="ARBA" id="ARBA00022989"/>
    </source>
</evidence>
<keyword evidence="3" id="KW-0337">GPI-anchor biosynthesis</keyword>
<feature type="transmembrane region" description="Helical" evidence="9">
    <location>
        <begin position="215"/>
        <end position="237"/>
    </location>
</feature>
<keyword evidence="4 9" id="KW-0812">Transmembrane</keyword>
<dbReference type="GO" id="GO:0005789">
    <property type="term" value="C:endoplasmic reticulum membrane"/>
    <property type="evidence" value="ECO:0007669"/>
    <property type="project" value="UniProtKB-SubCell"/>
</dbReference>
<dbReference type="Pfam" id="PF06699">
    <property type="entry name" value="PIG-F"/>
    <property type="match status" value="1"/>
</dbReference>
<keyword evidence="6 9" id="KW-1133">Transmembrane helix</keyword>
<feature type="transmembrane region" description="Helical" evidence="9">
    <location>
        <begin position="183"/>
        <end position="203"/>
    </location>
</feature>
<organism evidence="10 11">
    <name type="scientific">Fusarium anthophilum</name>
    <dbReference type="NCBI Taxonomy" id="48485"/>
    <lineage>
        <taxon>Eukaryota</taxon>
        <taxon>Fungi</taxon>
        <taxon>Dikarya</taxon>
        <taxon>Ascomycota</taxon>
        <taxon>Pezizomycotina</taxon>
        <taxon>Sordariomycetes</taxon>
        <taxon>Hypocreomycetidae</taxon>
        <taxon>Hypocreales</taxon>
        <taxon>Nectriaceae</taxon>
        <taxon>Fusarium</taxon>
        <taxon>Fusarium fujikuroi species complex</taxon>
    </lineage>
</organism>
<name>A0A8H4YTL9_9HYPO</name>
<dbReference type="EMBL" id="JABEVY010000396">
    <property type="protein sequence ID" value="KAF5234056.1"/>
    <property type="molecule type" value="Genomic_DNA"/>
</dbReference>
<feature type="transmembrane region" description="Helical" evidence="9">
    <location>
        <begin position="108"/>
        <end position="135"/>
    </location>
</feature>
<evidence type="ECO:0000256" key="9">
    <source>
        <dbReference type="SAM" id="Phobius"/>
    </source>
</evidence>
<comment type="pathway">
    <text evidence="2">Glycolipid biosynthesis; glycosylphosphatidylinositol-anchor biosynthesis.</text>
</comment>
<feature type="transmembrane region" description="Helical" evidence="9">
    <location>
        <begin position="141"/>
        <end position="162"/>
    </location>
</feature>
<comment type="subcellular location">
    <subcellularLocation>
        <location evidence="1">Endoplasmic reticulum membrane</location>
        <topology evidence="1">Multi-pass membrane protein</topology>
    </subcellularLocation>
</comment>
<accession>A0A8H4YTL9</accession>
<sequence length="249" mass="26351">MSTTLVKSGTAAQQPAPKVAVPAIPLVNSPAALPASVAHQLLLAGLFYWRFDALVADPVSTLQTGLPVVAAIQAVYLILSLPPAGSSGSSKKPRPGEKKKSDGREAKAIPTAVISLLLALILTPALHLLLVLFGAPFLTHVPHTFLCCAHIAVLAIYPVFYVRGSDPVPLQAVMGVSAPFDQTFGGFVGTVVGAWLGAVPIPLDWDREWQKWPVTVVVGAYIGYIVGSQILGTVFFGKRWEVTAEIKEE</sequence>
<keyword evidence="11" id="KW-1185">Reference proteome</keyword>
<dbReference type="Proteomes" id="UP000573603">
    <property type="component" value="Unassembled WGS sequence"/>
</dbReference>
<proteinExistence type="predicted"/>
<feature type="region of interest" description="Disordered" evidence="8">
    <location>
        <begin position="85"/>
        <end position="104"/>
    </location>
</feature>
<feature type="compositionally biased region" description="Basic and acidic residues" evidence="8">
    <location>
        <begin position="94"/>
        <end position="104"/>
    </location>
</feature>
<protein>
    <recommendedName>
        <fullName evidence="12">Glycosylphosphatidylinositol anchor biosynthesis protein 11</fullName>
    </recommendedName>
</protein>
<evidence type="ECO:0008006" key="12">
    <source>
        <dbReference type="Google" id="ProtNLM"/>
    </source>
</evidence>
<evidence type="ECO:0000313" key="10">
    <source>
        <dbReference type="EMBL" id="KAF5234056.1"/>
    </source>
</evidence>
<evidence type="ECO:0000256" key="3">
    <source>
        <dbReference type="ARBA" id="ARBA00022502"/>
    </source>
</evidence>
<comment type="caution">
    <text evidence="10">The sequence shown here is derived from an EMBL/GenBank/DDBJ whole genome shotgun (WGS) entry which is preliminary data.</text>
</comment>
<dbReference type="InterPro" id="IPR009580">
    <property type="entry name" value="GPI_biosynthesis_protein_Pig-F"/>
</dbReference>
<keyword evidence="7 9" id="KW-0472">Membrane</keyword>
<keyword evidence="5" id="KW-0256">Endoplasmic reticulum</keyword>
<evidence type="ECO:0000256" key="8">
    <source>
        <dbReference type="SAM" id="MobiDB-lite"/>
    </source>
</evidence>
<dbReference type="AlphaFoldDB" id="A0A8H4YTL9"/>
<evidence type="ECO:0000256" key="4">
    <source>
        <dbReference type="ARBA" id="ARBA00022692"/>
    </source>
</evidence>